<reference evidence="2" key="1">
    <citation type="journal article" date="2018" name="Nat. Microbiol.">
        <title>Leveraging single-cell genomics to expand the fungal tree of life.</title>
        <authorList>
            <person name="Ahrendt S.R."/>
            <person name="Quandt C.A."/>
            <person name="Ciobanu D."/>
            <person name="Clum A."/>
            <person name="Salamov A."/>
            <person name="Andreopoulos B."/>
            <person name="Cheng J.F."/>
            <person name="Woyke T."/>
            <person name="Pelin A."/>
            <person name="Henrissat B."/>
            <person name="Reynolds N.K."/>
            <person name="Benny G.L."/>
            <person name="Smith M.E."/>
            <person name="James T.Y."/>
            <person name="Grigoriev I.V."/>
        </authorList>
    </citation>
    <scope>NUCLEOTIDE SEQUENCE [LARGE SCALE GENOMIC DNA]</scope>
</reference>
<dbReference type="PANTHER" id="PTHR31912">
    <property type="entry name" value="IP13529P"/>
    <property type="match status" value="1"/>
</dbReference>
<organism evidence="1 2">
    <name type="scientific">Blyttiomyces helicus</name>
    <dbReference type="NCBI Taxonomy" id="388810"/>
    <lineage>
        <taxon>Eukaryota</taxon>
        <taxon>Fungi</taxon>
        <taxon>Fungi incertae sedis</taxon>
        <taxon>Chytridiomycota</taxon>
        <taxon>Chytridiomycota incertae sedis</taxon>
        <taxon>Chytridiomycetes</taxon>
        <taxon>Chytridiomycetes incertae sedis</taxon>
        <taxon>Blyttiomyces</taxon>
    </lineage>
</organism>
<evidence type="ECO:0000313" key="2">
    <source>
        <dbReference type="Proteomes" id="UP000269721"/>
    </source>
</evidence>
<gene>
    <name evidence="1" type="ORF">BDK51DRAFT_47976</name>
</gene>
<dbReference type="PANTHER" id="PTHR31912:SF34">
    <property type="entry name" value="NOTOCHORD-RELATED PROTEIN"/>
    <property type="match status" value="1"/>
</dbReference>
<keyword evidence="2" id="KW-1185">Reference proteome</keyword>
<name>A0A4P9WNF5_9FUNG</name>
<evidence type="ECO:0000313" key="1">
    <source>
        <dbReference type="EMBL" id="RKO94639.1"/>
    </source>
</evidence>
<sequence length="452" mass="50879">MDLSGLNLRGLRQYFHVDVLRLYHQITMSPYRDPTRVYMPPPVEFEGEELRIAEQAFTVFALFLTHASTPVGNKEWVALHQTATGIKCVDAQPIINRLGNATKNSKTAPPYIQQIFNDIGNHINLLNPLFFLTFFNRHLDTPVESLHTILHGLVKRVMRLIMEPLIKKGKEKIKPALAARTWRISNIDRINSFNIQGLPRALDGTTLYHLRGVLALFAFWEYSEQTGDTCWLEVWEAIGRLTAALVAFARVDLTLVKQSRKAHILLHLTDDIVRLGPSPLHATERMEGFNLVFRTVLLHTNRQAASRDAATWFARLYAIRHLVSGGFCEVEDETGTKCWVQAGEKVREYWKDQVYREALGAAKDGSLEPGKARGSIPNKPSLHSSVVAGDGLKCIEGVLAVAQMTRGGRHLVVRILDIHKANPPSWSVSIAVRECDLGAMFGRVARSSQMHW</sequence>
<accession>A0A4P9WNF5</accession>
<dbReference type="AlphaFoldDB" id="A0A4P9WNF5"/>
<dbReference type="Proteomes" id="UP000269721">
    <property type="component" value="Unassembled WGS sequence"/>
</dbReference>
<dbReference type="OrthoDB" id="2157241at2759"/>
<dbReference type="EMBL" id="KZ993847">
    <property type="protein sequence ID" value="RKO94639.1"/>
    <property type="molecule type" value="Genomic_DNA"/>
</dbReference>
<proteinExistence type="predicted"/>
<protein>
    <submittedName>
        <fullName evidence="1">Uncharacterized protein</fullName>
    </submittedName>
</protein>